<dbReference type="InterPro" id="IPR036186">
    <property type="entry name" value="Serpin_sf"/>
</dbReference>
<dbReference type="Gene3D" id="3.30.497.10">
    <property type="entry name" value="Antithrombin, subunit I, domain 2"/>
    <property type="match status" value="1"/>
</dbReference>
<dbReference type="SMART" id="SM00093">
    <property type="entry name" value="SERPIN"/>
    <property type="match status" value="1"/>
</dbReference>
<reference evidence="5" key="1">
    <citation type="submission" date="2023-07" db="EMBL/GenBank/DDBJ databases">
        <title>A chromosome-level genome assembly of Lolium multiflorum.</title>
        <authorList>
            <person name="Chen Y."/>
            <person name="Copetti D."/>
            <person name="Kolliker R."/>
            <person name="Studer B."/>
        </authorList>
    </citation>
    <scope>NUCLEOTIDE SEQUENCE</scope>
    <source>
        <strain evidence="5">02402/16</strain>
        <tissue evidence="5">Leaf</tissue>
    </source>
</reference>
<evidence type="ECO:0000313" key="5">
    <source>
        <dbReference type="EMBL" id="KAK1551538.1"/>
    </source>
</evidence>
<evidence type="ECO:0000256" key="2">
    <source>
        <dbReference type="RuleBase" id="RU000411"/>
    </source>
</evidence>
<keyword evidence="6" id="KW-1185">Reference proteome</keyword>
<dbReference type="InterPro" id="IPR023796">
    <property type="entry name" value="Serpin_dom"/>
</dbReference>
<feature type="region of interest" description="Disordered" evidence="3">
    <location>
        <begin position="87"/>
        <end position="106"/>
    </location>
</feature>
<dbReference type="GO" id="GO:0004867">
    <property type="term" value="F:serine-type endopeptidase inhibitor activity"/>
    <property type="evidence" value="ECO:0007669"/>
    <property type="project" value="InterPro"/>
</dbReference>
<protein>
    <recommendedName>
        <fullName evidence="4">Serpin domain-containing protein</fullName>
    </recommendedName>
</protein>
<sequence length="417" mass="44855">MAEQQQELADAIRDQAALSLRLLSHFSLHRTDQNLAFSPASFHTILSLLASGATGAHRDQIASFLGPAGADAHAALASHIAATANASYETQAPPSCHDEEDDDEPDLSPELVYATGIWVDSSLRLKPSFEAGASSTYDAAARSVCFSANPDHARLEINAWLEAKTGGRWKELLHEGSIGVTTAIVLANALYFRAYWYDPFEQNLTEDGDFYVSPGQVVRTPFMTGGALHAHMCIGVHPGFKVLRMPYAGPFSMCIYLPDDRDGLPRLLGALADDPAPLLDVPERRVPVGELRIPKFEASLRVEASGTLRDLGLGLLFSPAMARESFSDMLELDDADGSSMMPVFVSSVVHQCSVHVNEKGTVAAAATAVEMLGFGLPSDPVVDFVADHPFLFIIRHEKGDNSGVVVFAGQVVNPLLD</sequence>
<accession>A0AAD8PHB9</accession>
<proteinExistence type="inferred from homology"/>
<evidence type="ECO:0000256" key="1">
    <source>
        <dbReference type="ARBA" id="ARBA00009500"/>
    </source>
</evidence>
<dbReference type="PANTHER" id="PTHR11461:SF329">
    <property type="entry name" value="SERPIN DOMAIN-CONTAINING PROTEIN"/>
    <property type="match status" value="1"/>
</dbReference>
<dbReference type="PROSITE" id="PS00284">
    <property type="entry name" value="SERPIN"/>
    <property type="match status" value="1"/>
</dbReference>
<dbReference type="InterPro" id="IPR000215">
    <property type="entry name" value="Serpin_fam"/>
</dbReference>
<name>A0AAD8PHB9_LOLMU</name>
<evidence type="ECO:0000256" key="3">
    <source>
        <dbReference type="SAM" id="MobiDB-lite"/>
    </source>
</evidence>
<organism evidence="5 6">
    <name type="scientific">Lolium multiflorum</name>
    <name type="common">Italian ryegrass</name>
    <name type="synonym">Lolium perenne subsp. multiflorum</name>
    <dbReference type="NCBI Taxonomy" id="4521"/>
    <lineage>
        <taxon>Eukaryota</taxon>
        <taxon>Viridiplantae</taxon>
        <taxon>Streptophyta</taxon>
        <taxon>Embryophyta</taxon>
        <taxon>Tracheophyta</taxon>
        <taxon>Spermatophyta</taxon>
        <taxon>Magnoliopsida</taxon>
        <taxon>Liliopsida</taxon>
        <taxon>Poales</taxon>
        <taxon>Poaceae</taxon>
        <taxon>BOP clade</taxon>
        <taxon>Pooideae</taxon>
        <taxon>Poodae</taxon>
        <taxon>Poeae</taxon>
        <taxon>Poeae Chloroplast Group 2 (Poeae type)</taxon>
        <taxon>Loliodinae</taxon>
        <taxon>Loliinae</taxon>
        <taxon>Lolium</taxon>
    </lineage>
</organism>
<dbReference type="SUPFAM" id="SSF56574">
    <property type="entry name" value="Serpins"/>
    <property type="match status" value="1"/>
</dbReference>
<feature type="domain" description="Serpin" evidence="4">
    <location>
        <begin position="20"/>
        <end position="414"/>
    </location>
</feature>
<dbReference type="InterPro" id="IPR023795">
    <property type="entry name" value="Serpin_CS"/>
</dbReference>
<dbReference type="Proteomes" id="UP001231189">
    <property type="component" value="Unassembled WGS sequence"/>
</dbReference>
<dbReference type="InterPro" id="IPR042185">
    <property type="entry name" value="Serpin_sf_2"/>
</dbReference>
<comment type="caution">
    <text evidence="5">The sequence shown here is derived from an EMBL/GenBank/DDBJ whole genome shotgun (WGS) entry which is preliminary data.</text>
</comment>
<dbReference type="EMBL" id="JAUUTY010001769">
    <property type="protein sequence ID" value="KAK1551538.1"/>
    <property type="molecule type" value="Genomic_DNA"/>
</dbReference>
<gene>
    <name evidence="5" type="ORF">QYE76_059277</name>
</gene>
<dbReference type="Pfam" id="PF00079">
    <property type="entry name" value="Serpin"/>
    <property type="match status" value="1"/>
</dbReference>
<dbReference type="InterPro" id="IPR042178">
    <property type="entry name" value="Serpin_sf_1"/>
</dbReference>
<evidence type="ECO:0000259" key="4">
    <source>
        <dbReference type="SMART" id="SM00093"/>
    </source>
</evidence>
<dbReference type="GO" id="GO:0005615">
    <property type="term" value="C:extracellular space"/>
    <property type="evidence" value="ECO:0007669"/>
    <property type="project" value="InterPro"/>
</dbReference>
<dbReference type="PANTHER" id="PTHR11461">
    <property type="entry name" value="SERINE PROTEASE INHIBITOR, SERPIN"/>
    <property type="match status" value="1"/>
</dbReference>
<dbReference type="Gene3D" id="2.30.39.10">
    <property type="entry name" value="Alpha-1-antitrypsin, domain 1"/>
    <property type="match status" value="1"/>
</dbReference>
<comment type="similarity">
    <text evidence="1 2">Belongs to the serpin family.</text>
</comment>
<dbReference type="AlphaFoldDB" id="A0AAD8PHB9"/>
<evidence type="ECO:0000313" key="6">
    <source>
        <dbReference type="Proteomes" id="UP001231189"/>
    </source>
</evidence>